<evidence type="ECO:0000256" key="2">
    <source>
        <dbReference type="ARBA" id="ARBA00022840"/>
    </source>
</evidence>
<dbReference type="GO" id="GO:0140662">
    <property type="term" value="F:ATP-dependent protein folding chaperone"/>
    <property type="evidence" value="ECO:0007669"/>
    <property type="project" value="InterPro"/>
</dbReference>
<protein>
    <submittedName>
        <fullName>Heat shock protein 70</fullName>
    </submittedName>
</protein>
<evidence type="ECO:0000256" key="1">
    <source>
        <dbReference type="ARBA" id="ARBA00022741"/>
    </source>
</evidence>
<reference key="1">
    <citation type="journal article" date="1996" name="Plant Physiol.">
        <title>Purification and characterization of chaperonin 60 and heat-shock protein 70 from chromoplasts of Narcissus pseudonarcissus.</title>
        <authorList>
            <person name="Bonk M."/>
            <person name="Tadros M."/>
            <person name="Vandekerckhove J."/>
            <person name="Al-Babili S."/>
            <person name="Beyer P."/>
        </authorList>
    </citation>
    <scope>PROTEIN SEQUENCE</scope>
</reference>
<keyword evidence="1" id="KW-0547">Nucleotide-binding</keyword>
<geneLocation type="chloroplast"/>
<dbReference type="GO" id="GO:0005524">
    <property type="term" value="F:ATP binding"/>
    <property type="evidence" value="ECO:0007669"/>
    <property type="project" value="UniProtKB-KW"/>
</dbReference>
<dbReference type="InterPro" id="IPR018181">
    <property type="entry name" value="Heat_shock_70_CS"/>
</dbReference>
<dbReference type="Pfam" id="PF00012">
    <property type="entry name" value="HSP70"/>
    <property type="match status" value="1"/>
</dbReference>
<proteinExistence type="predicted"/>
<dbReference type="SUPFAM" id="SSF53067">
    <property type="entry name" value="Actin-like ATPase domain"/>
    <property type="match status" value="1"/>
</dbReference>
<dbReference type="AlphaFoldDB" id="Q9T2N8"/>
<organism>
    <name type="scientific">Narcissus pseudonarcissus</name>
    <name type="common">Daffodil</name>
    <dbReference type="NCBI Taxonomy" id="39639"/>
    <lineage>
        <taxon>Eukaryota</taxon>
        <taxon>Viridiplantae</taxon>
        <taxon>Streptophyta</taxon>
        <taxon>Embryophyta</taxon>
        <taxon>Tracheophyta</taxon>
        <taxon>Spermatophyta</taxon>
        <taxon>Magnoliopsida</taxon>
        <taxon>Liliopsida</taxon>
        <taxon>Asparagales</taxon>
        <taxon>Amaryllidaceae</taxon>
        <taxon>Amaryllidoideae</taxon>
        <taxon>Narcissus</taxon>
    </lineage>
</organism>
<keyword evidence="2" id="KW-0067">ATP-binding</keyword>
<sequence length="40" mass="4061">EKVVGIDLGTTNSAVAAMEGKQDITITGASTLPSGDEVER</sequence>
<accession>Q9T2N8</accession>
<dbReference type="InterPro" id="IPR043129">
    <property type="entry name" value="ATPase_NBD"/>
</dbReference>
<dbReference type="PROSITE" id="PS00297">
    <property type="entry name" value="HSP70_1"/>
    <property type="match status" value="1"/>
</dbReference>
<dbReference type="Gene3D" id="3.30.420.40">
    <property type="match status" value="1"/>
</dbReference>
<dbReference type="InterPro" id="IPR013126">
    <property type="entry name" value="Hsp_70_fam"/>
</dbReference>
<name>Q9T2N8_NARPS</name>